<dbReference type="Proteomes" id="UP001154922">
    <property type="component" value="Unassembled WGS sequence"/>
</dbReference>
<evidence type="ECO:0000313" key="1">
    <source>
        <dbReference type="EMBL" id="MCD7042313.1"/>
    </source>
</evidence>
<reference evidence="1 2" key="2">
    <citation type="journal article" date="2023" name="Plant Pathol.">
        <title>Dismantling and reorganizing Pseudomonas marginalis sensu#lato.</title>
        <authorList>
            <person name="Sawada H."/>
            <person name="Fujikawa T."/>
            <person name="Satou M."/>
        </authorList>
    </citation>
    <scope>NUCLEOTIDE SEQUENCE [LARGE SCALE GENOMIC DNA]</scope>
    <source>
        <strain evidence="1 2">MAFF 311096</strain>
    </source>
</reference>
<proteinExistence type="predicted"/>
<organism evidence="1 2">
    <name type="scientific">Pseudomonas petroselini</name>
    <dbReference type="NCBI Taxonomy" id="2899822"/>
    <lineage>
        <taxon>Bacteria</taxon>
        <taxon>Pseudomonadati</taxon>
        <taxon>Pseudomonadota</taxon>
        <taxon>Gammaproteobacteria</taxon>
        <taxon>Pseudomonadales</taxon>
        <taxon>Pseudomonadaceae</taxon>
        <taxon>Pseudomonas</taxon>
    </lineage>
</organism>
<dbReference type="RefSeq" id="WP_231809966.1">
    <property type="nucleotide sequence ID" value="NZ_JAJOZG010000164.1"/>
</dbReference>
<name>A0ABS8R560_9PSED</name>
<reference evidence="1 2" key="1">
    <citation type="journal article" date="2022" name="Int. J. Syst. Evol. Microbiol.">
        <title>Pseudomonas petroselini sp. nov., a pathogen causing bacterial rot of parsley in Japan.</title>
        <authorList>
            <person name="Sawada H."/>
            <person name="Fujikawa T."/>
            <person name="Osada S."/>
            <person name="Satou M."/>
        </authorList>
    </citation>
    <scope>NUCLEOTIDE SEQUENCE [LARGE SCALE GENOMIC DNA]</scope>
    <source>
        <strain evidence="1 2">MAFF 311096</strain>
    </source>
</reference>
<dbReference type="NCBIfam" id="NF041811">
    <property type="entry name" value="Avs1c"/>
    <property type="match status" value="1"/>
</dbReference>
<comment type="caution">
    <text evidence="1">The sequence shown here is derived from an EMBL/GenBank/DDBJ whole genome shotgun (WGS) entry which is preliminary data.</text>
</comment>
<sequence length="85" mass="9848">METPVTRAEFELRFHYLLENLKNGRVQYPSSLVESLLRLKLLPNGRLDFLSVDESARLQVNTMHSFMAMREALQDQKEQNPPSGD</sequence>
<dbReference type="EMBL" id="JAJOZI010000209">
    <property type="protein sequence ID" value="MCD7042313.1"/>
    <property type="molecule type" value="Genomic_DNA"/>
</dbReference>
<accession>A0ABS8R560</accession>
<evidence type="ECO:0000313" key="2">
    <source>
        <dbReference type="Proteomes" id="UP001154922"/>
    </source>
</evidence>
<protein>
    <submittedName>
        <fullName evidence="1">Uncharacterized protein</fullName>
    </submittedName>
</protein>
<keyword evidence="2" id="KW-1185">Reference proteome</keyword>
<gene>
    <name evidence="1" type="ORF">LRQ20_28930</name>
</gene>